<reference evidence="2" key="1">
    <citation type="journal article" date="2014" name="Int. J. Syst. Evol. Microbiol.">
        <title>Complete genome sequence of Corynebacterium casei LMG S-19264T (=DSM 44701T), isolated from a smear-ripened cheese.</title>
        <authorList>
            <consortium name="US DOE Joint Genome Institute (JGI-PGF)"/>
            <person name="Walter F."/>
            <person name="Albersmeier A."/>
            <person name="Kalinowski J."/>
            <person name="Ruckert C."/>
        </authorList>
    </citation>
    <scope>NUCLEOTIDE SEQUENCE</scope>
    <source>
        <strain evidence="2">CGMCC 4.7201</strain>
    </source>
</reference>
<evidence type="ECO:0000256" key="1">
    <source>
        <dbReference type="SAM" id="MobiDB-lite"/>
    </source>
</evidence>
<proteinExistence type="predicted"/>
<name>A0A918E0V3_9ACTN</name>
<gene>
    <name evidence="2" type="ORF">GCM10012280_62390</name>
</gene>
<keyword evidence="3" id="KW-1185">Reference proteome</keyword>
<evidence type="ECO:0000313" key="2">
    <source>
        <dbReference type="EMBL" id="GGO98373.1"/>
    </source>
</evidence>
<sequence length="188" mass="20661">MPEIEHMNNEVLNRVPAEFRPLLNLDHLTTWTLDRQRVHNDDHGEYEAARAMFQAVLRSQVVEGDGKWSARRRARKVEKHLNRLVKASRDQAQAAEGLRTAYADHVRTVAALPGQRAAKAKAKADRRGQVNAFATKSLNKTVAAMAARPDGDTEASDETAGQSAGKASGGRTVRGVRGVNDLFERKGA</sequence>
<dbReference type="Proteomes" id="UP000641932">
    <property type="component" value="Unassembled WGS sequence"/>
</dbReference>
<dbReference type="EMBL" id="BMMS01000037">
    <property type="protein sequence ID" value="GGO98373.1"/>
    <property type="molecule type" value="Genomic_DNA"/>
</dbReference>
<protein>
    <submittedName>
        <fullName evidence="2">Alanine-rich protein</fullName>
    </submittedName>
</protein>
<organism evidence="2 3">
    <name type="scientific">Wenjunlia tyrosinilytica</name>
    <dbReference type="NCBI Taxonomy" id="1544741"/>
    <lineage>
        <taxon>Bacteria</taxon>
        <taxon>Bacillati</taxon>
        <taxon>Actinomycetota</taxon>
        <taxon>Actinomycetes</taxon>
        <taxon>Kitasatosporales</taxon>
        <taxon>Streptomycetaceae</taxon>
        <taxon>Wenjunlia</taxon>
    </lineage>
</organism>
<feature type="compositionally biased region" description="Low complexity" evidence="1">
    <location>
        <begin position="169"/>
        <end position="179"/>
    </location>
</feature>
<reference evidence="2" key="2">
    <citation type="submission" date="2020-09" db="EMBL/GenBank/DDBJ databases">
        <authorList>
            <person name="Sun Q."/>
            <person name="Zhou Y."/>
        </authorList>
    </citation>
    <scope>NUCLEOTIDE SEQUENCE</scope>
    <source>
        <strain evidence="2">CGMCC 4.7201</strain>
    </source>
</reference>
<accession>A0A918E0V3</accession>
<dbReference type="AlphaFoldDB" id="A0A918E0V3"/>
<comment type="caution">
    <text evidence="2">The sequence shown here is derived from an EMBL/GenBank/DDBJ whole genome shotgun (WGS) entry which is preliminary data.</text>
</comment>
<evidence type="ECO:0000313" key="3">
    <source>
        <dbReference type="Proteomes" id="UP000641932"/>
    </source>
</evidence>
<dbReference type="RefSeq" id="WP_189135193.1">
    <property type="nucleotide sequence ID" value="NZ_BMMS01000037.1"/>
</dbReference>
<feature type="region of interest" description="Disordered" evidence="1">
    <location>
        <begin position="144"/>
        <end position="188"/>
    </location>
</feature>